<keyword evidence="1" id="KW-0677">Repeat</keyword>
<dbReference type="PANTHER" id="PTHR10039:SF15">
    <property type="entry name" value="NACHT DOMAIN-CONTAINING PROTEIN"/>
    <property type="match status" value="1"/>
</dbReference>
<dbReference type="AlphaFoldDB" id="A0A9P8G4I4"/>
<dbReference type="InterPro" id="IPR011990">
    <property type="entry name" value="TPR-like_helical_dom_sf"/>
</dbReference>
<gene>
    <name evidence="4" type="ORF">KCU98_g938</name>
</gene>
<dbReference type="PROSITE" id="PS50837">
    <property type="entry name" value="NACHT"/>
    <property type="match status" value="1"/>
</dbReference>
<keyword evidence="2" id="KW-0802">TPR repeat</keyword>
<comment type="caution">
    <text evidence="4">The sequence shown here is derived from an EMBL/GenBank/DDBJ whole genome shotgun (WGS) entry which is preliminary data.</text>
</comment>
<dbReference type="Gene3D" id="1.25.40.10">
    <property type="entry name" value="Tetratricopeptide repeat domain"/>
    <property type="match status" value="2"/>
</dbReference>
<dbReference type="InterPro" id="IPR007111">
    <property type="entry name" value="NACHT_NTPase"/>
</dbReference>
<dbReference type="PROSITE" id="PS50005">
    <property type="entry name" value="TPR"/>
    <property type="match status" value="1"/>
</dbReference>
<reference evidence="4" key="1">
    <citation type="journal article" date="2021" name="J Fungi (Basel)">
        <title>Virulence traits and population genomics of the black yeast Aureobasidium melanogenum.</title>
        <authorList>
            <person name="Cernosa A."/>
            <person name="Sun X."/>
            <person name="Gostincar C."/>
            <person name="Fang C."/>
            <person name="Gunde-Cimerman N."/>
            <person name="Song Z."/>
        </authorList>
    </citation>
    <scope>NUCLEOTIDE SEQUENCE</scope>
    <source>
        <strain evidence="4">EXF-9298</strain>
    </source>
</reference>
<dbReference type="Proteomes" id="UP000729357">
    <property type="component" value="Unassembled WGS sequence"/>
</dbReference>
<dbReference type="InterPro" id="IPR027417">
    <property type="entry name" value="P-loop_NTPase"/>
</dbReference>
<dbReference type="SUPFAM" id="SSF48452">
    <property type="entry name" value="TPR-like"/>
    <property type="match status" value="2"/>
</dbReference>
<evidence type="ECO:0000259" key="3">
    <source>
        <dbReference type="PROSITE" id="PS50837"/>
    </source>
</evidence>
<feature type="repeat" description="TPR" evidence="2">
    <location>
        <begin position="747"/>
        <end position="780"/>
    </location>
</feature>
<dbReference type="Pfam" id="PF13374">
    <property type="entry name" value="TPR_10"/>
    <property type="match status" value="1"/>
</dbReference>
<sequence>MSSKAVTYTLQAASAMARYFPKVIGLLESLGAILALYHQYEQLITNEPRFKLALSAVYRDVLTLLQKADQALKRRGITILFRSIWSTFESEFNGGLQKLALHTTVLENETTLAHRKYVHTALKPVVAHAERYSVALPDQPQRRTIMTWLDAVDAASDLVQHSRRRTTGTGLWLAQESNFIQWHTSKKSSILWLHGVPGAGKTVLCTTVVNCLRELYAEPHTAIAFFFFDRLDQKKRTESSLVASIIAQICAQSHNLPEPVTVAFEKAALYGRDCLCPADLPTSLLKAVIDVLGSLYLVIDGVDECEDSTSIISTLQDLVEAGPNIHILVSSRRTPSIQRKLSTTLSIPIDATRTEQDIKIYLAAVKDQLPTSDTAWLEFITKRVTERSHGMFLFAHLIMQSLSTSSSPAELTSQLEDLPSGLTAFYNKHLEKLSRESGTRQQLARKLLLWICYAQRPLSWAELQVALVDGETSSGPTLPFKAAVLELGSPFVVYDELSDRFHLQHLSMRDFLVAEMGKEGADRSFFTQAETESHLAYVCLSHVVAASRRSRSEALDDYATVFWCDHFLVSPCIIDLMRLLATFNEDVAIRRWWIQNMLRLGHNGFSLQKIFKLQSDLNAWIRLNDSSSRSEQTFVQIDWCKDVVHILVDAQEHSNTSIRLTYFEKIMVVRDLARLLTQSKRLEEGTLWFTDAYASLSHRTAVELVWISNSLAILYDQQGETVKSLEIQQRALSIQTSELGPDHLETINTVNELGRIYRHLGDYDNAAKMHHMALSVLEKRLPEPEEHLEVIWTIATLARTYRKQGRFSEALTLFERAHKTRAKVLGPNHPHTLWILGDIGATYQDMGLFNDAEDSYRRALEGRQDVLGQNHPDTLWSINNYAIILERIGRRDEALNLQKQALSGQREVLGHEHKHTLWTLEVIRRLEPENQGDVMIRCNDG</sequence>
<evidence type="ECO:0000256" key="1">
    <source>
        <dbReference type="ARBA" id="ARBA00022737"/>
    </source>
</evidence>
<evidence type="ECO:0000313" key="4">
    <source>
        <dbReference type="EMBL" id="KAG9990716.1"/>
    </source>
</evidence>
<feature type="non-terminal residue" evidence="4">
    <location>
        <position position="941"/>
    </location>
</feature>
<feature type="domain" description="NACHT" evidence="3">
    <location>
        <begin position="189"/>
        <end position="332"/>
    </location>
</feature>
<evidence type="ECO:0000313" key="5">
    <source>
        <dbReference type="Proteomes" id="UP000729357"/>
    </source>
</evidence>
<dbReference type="SUPFAM" id="SSF52540">
    <property type="entry name" value="P-loop containing nucleoside triphosphate hydrolases"/>
    <property type="match status" value="1"/>
</dbReference>
<dbReference type="Pfam" id="PF24883">
    <property type="entry name" value="NPHP3_N"/>
    <property type="match status" value="1"/>
</dbReference>
<dbReference type="SMART" id="SM00028">
    <property type="entry name" value="TPR"/>
    <property type="match status" value="4"/>
</dbReference>
<protein>
    <recommendedName>
        <fullName evidence="3">NACHT domain-containing protein</fullName>
    </recommendedName>
</protein>
<keyword evidence="5" id="KW-1185">Reference proteome</keyword>
<dbReference type="Gene3D" id="3.40.50.300">
    <property type="entry name" value="P-loop containing nucleotide triphosphate hydrolases"/>
    <property type="match status" value="1"/>
</dbReference>
<reference evidence="4" key="2">
    <citation type="submission" date="2021-08" db="EMBL/GenBank/DDBJ databases">
        <authorList>
            <person name="Gostincar C."/>
            <person name="Sun X."/>
            <person name="Song Z."/>
            <person name="Gunde-Cimerman N."/>
        </authorList>
    </citation>
    <scope>NUCLEOTIDE SEQUENCE</scope>
    <source>
        <strain evidence="4">EXF-9298</strain>
    </source>
</reference>
<organism evidence="4 5">
    <name type="scientific">Aureobasidium melanogenum</name>
    <name type="common">Aureobasidium pullulans var. melanogenum</name>
    <dbReference type="NCBI Taxonomy" id="46634"/>
    <lineage>
        <taxon>Eukaryota</taxon>
        <taxon>Fungi</taxon>
        <taxon>Dikarya</taxon>
        <taxon>Ascomycota</taxon>
        <taxon>Pezizomycotina</taxon>
        <taxon>Dothideomycetes</taxon>
        <taxon>Dothideomycetidae</taxon>
        <taxon>Dothideales</taxon>
        <taxon>Saccotheciaceae</taxon>
        <taxon>Aureobasidium</taxon>
    </lineage>
</organism>
<dbReference type="PANTHER" id="PTHR10039">
    <property type="entry name" value="AMELOGENIN"/>
    <property type="match status" value="1"/>
</dbReference>
<dbReference type="InterPro" id="IPR019734">
    <property type="entry name" value="TPR_rpt"/>
</dbReference>
<dbReference type="EMBL" id="JAHFXS010000020">
    <property type="protein sequence ID" value="KAG9990716.1"/>
    <property type="molecule type" value="Genomic_DNA"/>
</dbReference>
<name>A0A9P8G4I4_AURME</name>
<dbReference type="InterPro" id="IPR056884">
    <property type="entry name" value="NPHP3-like_N"/>
</dbReference>
<dbReference type="Pfam" id="PF13424">
    <property type="entry name" value="TPR_12"/>
    <property type="match status" value="2"/>
</dbReference>
<accession>A0A9P8G4I4</accession>
<proteinExistence type="predicted"/>
<evidence type="ECO:0000256" key="2">
    <source>
        <dbReference type="PROSITE-ProRule" id="PRU00339"/>
    </source>
</evidence>